<proteinExistence type="predicted"/>
<comment type="caution">
    <text evidence="2">The sequence shown here is derived from an EMBL/GenBank/DDBJ whole genome shotgun (WGS) entry which is preliminary data.</text>
</comment>
<keyword evidence="1" id="KW-0472">Membrane</keyword>
<evidence type="ECO:0000313" key="2">
    <source>
        <dbReference type="EMBL" id="MFF5203785.1"/>
    </source>
</evidence>
<dbReference type="Proteomes" id="UP001602287">
    <property type="component" value="Unassembled WGS sequence"/>
</dbReference>
<keyword evidence="1" id="KW-1133">Transmembrane helix</keyword>
<gene>
    <name evidence="2" type="ORF">ACFY3B_29705</name>
</gene>
<organism evidence="2 3">
    <name type="scientific">Micromonospora parva</name>
    <dbReference type="NCBI Taxonomy" id="1464048"/>
    <lineage>
        <taxon>Bacteria</taxon>
        <taxon>Bacillati</taxon>
        <taxon>Actinomycetota</taxon>
        <taxon>Actinomycetes</taxon>
        <taxon>Micromonosporales</taxon>
        <taxon>Micromonosporaceae</taxon>
        <taxon>Micromonospora</taxon>
    </lineage>
</organism>
<dbReference type="InterPro" id="IPR032809">
    <property type="entry name" value="Put_HupE_UreJ"/>
</dbReference>
<feature type="transmembrane region" description="Helical" evidence="1">
    <location>
        <begin position="345"/>
        <end position="366"/>
    </location>
</feature>
<dbReference type="RefSeq" id="WP_387222723.1">
    <property type="nucleotide sequence ID" value="NZ_JBIAZM010000016.1"/>
</dbReference>
<dbReference type="EMBL" id="JBIAZM010000016">
    <property type="protein sequence ID" value="MFF5203785.1"/>
    <property type="molecule type" value="Genomic_DNA"/>
</dbReference>
<name>A0ABW6W1L0_9ACTN</name>
<feature type="transmembrane region" description="Helical" evidence="1">
    <location>
        <begin position="316"/>
        <end position="339"/>
    </location>
</feature>
<reference evidence="2 3" key="1">
    <citation type="submission" date="2024-10" db="EMBL/GenBank/DDBJ databases">
        <title>The Natural Products Discovery Center: Release of the First 8490 Sequenced Strains for Exploring Actinobacteria Biosynthetic Diversity.</title>
        <authorList>
            <person name="Kalkreuter E."/>
            <person name="Kautsar S.A."/>
            <person name="Yang D."/>
            <person name="Bader C.D."/>
            <person name="Teijaro C.N."/>
            <person name="Fluegel L."/>
            <person name="Davis C.M."/>
            <person name="Simpson J.R."/>
            <person name="Lauterbach L."/>
            <person name="Steele A.D."/>
            <person name="Gui C."/>
            <person name="Meng S."/>
            <person name="Li G."/>
            <person name="Viehrig K."/>
            <person name="Ye F."/>
            <person name="Su P."/>
            <person name="Kiefer A.F."/>
            <person name="Nichols A."/>
            <person name="Cepeda A.J."/>
            <person name="Yan W."/>
            <person name="Fan B."/>
            <person name="Jiang Y."/>
            <person name="Adhikari A."/>
            <person name="Zheng C.-J."/>
            <person name="Schuster L."/>
            <person name="Cowan T.M."/>
            <person name="Smanski M.J."/>
            <person name="Chevrette M.G."/>
            <person name="De Carvalho L.P.S."/>
            <person name="Shen B."/>
        </authorList>
    </citation>
    <scope>NUCLEOTIDE SEQUENCE [LARGE SCALE GENOMIC DNA]</scope>
    <source>
        <strain evidence="2 3">NPDC000140</strain>
    </source>
</reference>
<feature type="transmembrane region" description="Helical" evidence="1">
    <location>
        <begin position="457"/>
        <end position="478"/>
    </location>
</feature>
<feature type="transmembrane region" description="Helical" evidence="1">
    <location>
        <begin position="390"/>
        <end position="413"/>
    </location>
</feature>
<evidence type="ECO:0000313" key="3">
    <source>
        <dbReference type="Proteomes" id="UP001602287"/>
    </source>
</evidence>
<feature type="transmembrane region" description="Helical" evidence="1">
    <location>
        <begin position="285"/>
        <end position="309"/>
    </location>
</feature>
<evidence type="ECO:0000256" key="1">
    <source>
        <dbReference type="SAM" id="Phobius"/>
    </source>
</evidence>
<sequence length="484" mass="51088">MTSAAVAASMATARSGGRKVIVLRVVAECARTSSYSYLNSGHRQSVGGGSGMLFSGGSSVRGLVFTNDMQRALANRGSRMSGRIRRTVIVAAVGFAAAVVPFLAAEPASAHGFSSTVYAEITAGDEGHIRTAVELEYDLLVVSAADAGHDDPLFQAGTAAFEAGDTAAQAAALKGHASTVLGYVSDRFSVSSRGAACRPTQVGDATIGVREGVPYADLLLDWTCPERVDEHEVRSGLFPDGEGYVKGTKTIVTYEIDGRSGSAALDAAHPSFSTAQAWYERFGEFFVLGAEHLLSGIDHILFLLALIAGSRRLREIVLAATSFTVAHSVTFMLAALGLVEVPGAIVEPIIALSIAVVAGWHLWGIWRRGEHATDLETAGRGHFSLDRAGWIRLGVVFCFGLVHGLGFAGALGIDEAWSWTLLWSLLVFNIGIEVVQLAIIAVVFPLLFVLRRRAPKAGLWATGVVSAGVSLMGLIWFVQRISGS</sequence>
<accession>A0ABW6W1L0</accession>
<feature type="transmembrane region" description="Helical" evidence="1">
    <location>
        <begin position="425"/>
        <end position="450"/>
    </location>
</feature>
<feature type="transmembrane region" description="Helical" evidence="1">
    <location>
        <begin position="88"/>
        <end position="105"/>
    </location>
</feature>
<keyword evidence="3" id="KW-1185">Reference proteome</keyword>
<protein>
    <submittedName>
        <fullName evidence="2">HupE/UreJ family protein</fullName>
    </submittedName>
</protein>
<keyword evidence="1" id="KW-0812">Transmembrane</keyword>
<dbReference type="Pfam" id="PF13795">
    <property type="entry name" value="HupE_UreJ_2"/>
    <property type="match status" value="1"/>
</dbReference>